<keyword evidence="3" id="KW-1185">Reference proteome</keyword>
<accession>A0A226D3H6</accession>
<protein>
    <submittedName>
        <fullName evidence="2">Uncharacterized protein</fullName>
    </submittedName>
</protein>
<keyword evidence="1" id="KW-0472">Membrane</keyword>
<evidence type="ECO:0000313" key="2">
    <source>
        <dbReference type="EMBL" id="OXA39769.1"/>
    </source>
</evidence>
<organism evidence="2 3">
    <name type="scientific">Folsomia candida</name>
    <name type="common">Springtail</name>
    <dbReference type="NCBI Taxonomy" id="158441"/>
    <lineage>
        <taxon>Eukaryota</taxon>
        <taxon>Metazoa</taxon>
        <taxon>Ecdysozoa</taxon>
        <taxon>Arthropoda</taxon>
        <taxon>Hexapoda</taxon>
        <taxon>Collembola</taxon>
        <taxon>Entomobryomorpha</taxon>
        <taxon>Isotomoidea</taxon>
        <taxon>Isotomidae</taxon>
        <taxon>Proisotominae</taxon>
        <taxon>Folsomia</taxon>
    </lineage>
</organism>
<keyword evidence="1" id="KW-0812">Transmembrane</keyword>
<feature type="transmembrane region" description="Helical" evidence="1">
    <location>
        <begin position="292"/>
        <end position="319"/>
    </location>
</feature>
<feature type="transmembrane region" description="Helical" evidence="1">
    <location>
        <begin position="68"/>
        <end position="88"/>
    </location>
</feature>
<gene>
    <name evidence="2" type="ORF">Fcan01_25566</name>
</gene>
<evidence type="ECO:0000313" key="3">
    <source>
        <dbReference type="Proteomes" id="UP000198287"/>
    </source>
</evidence>
<dbReference type="AlphaFoldDB" id="A0A226D3H6"/>
<name>A0A226D3H6_FOLCA</name>
<keyword evidence="1" id="KW-1133">Transmembrane helix</keyword>
<proteinExistence type="predicted"/>
<sequence>MPQTSLENLVYVFPCNLWAFIIGTSVLLGLFLVFTSKAKVSKFEILSTGYNILLEQGSSIAGNASGELYIYFVCGPWILMSVIITTLIRGDNVQNTINPLRVLPYENFSQLIENGFTFTDEGVIYRDNEGSVFRSMGWLAAHVSARSSVETYSTLISEEVYGHFSNSGVHYDHKLIRPETNLWWQYPNQVIKNSSRFSCASEKMAYLGWIERLRDAKVLLEKHRPGPEYSVGVESIGLVPTGWIVENIVNPRVLVRMRSLHHSGIAKKWIWYQGMAEKLKKRKNMEDIGPEALILLGNIAQIFIIFFEVVLCTTVVFLVETIYYNISNGRLQQFCILRIIIFKECLCKVFICGIAKVKALNLISKTRSNLGK</sequence>
<comment type="caution">
    <text evidence="2">The sequence shown here is derived from an EMBL/GenBank/DDBJ whole genome shotgun (WGS) entry which is preliminary data.</text>
</comment>
<feature type="transmembrane region" description="Helical" evidence="1">
    <location>
        <begin position="9"/>
        <end position="34"/>
    </location>
</feature>
<dbReference type="Proteomes" id="UP000198287">
    <property type="component" value="Unassembled WGS sequence"/>
</dbReference>
<evidence type="ECO:0000256" key="1">
    <source>
        <dbReference type="SAM" id="Phobius"/>
    </source>
</evidence>
<reference evidence="2 3" key="1">
    <citation type="submission" date="2015-12" db="EMBL/GenBank/DDBJ databases">
        <title>The genome of Folsomia candida.</title>
        <authorList>
            <person name="Faddeeva A."/>
            <person name="Derks M.F."/>
            <person name="Anvar Y."/>
            <person name="Smit S."/>
            <person name="Van Straalen N."/>
            <person name="Roelofs D."/>
        </authorList>
    </citation>
    <scope>NUCLEOTIDE SEQUENCE [LARGE SCALE GENOMIC DNA]</scope>
    <source>
        <strain evidence="2 3">VU population</strain>
        <tissue evidence="2">Whole body</tissue>
    </source>
</reference>
<dbReference type="EMBL" id="LNIX01000037">
    <property type="protein sequence ID" value="OXA39769.1"/>
    <property type="molecule type" value="Genomic_DNA"/>
</dbReference>